<dbReference type="Proteomes" id="UP000590511">
    <property type="component" value="Unassembled WGS sequence"/>
</dbReference>
<gene>
    <name evidence="1" type="ORF">BJ964_006859</name>
</gene>
<dbReference type="EMBL" id="JACHNC010000001">
    <property type="protein sequence ID" value="MBB4752698.1"/>
    <property type="molecule type" value="Genomic_DNA"/>
</dbReference>
<sequence>MTQGQGCRESAGAAVAVDGQGGERKFGLADQGDLAAGLVVDGHRPGPGPNCDRVASAAELNQNLVTVGVPIAPPQCG</sequence>
<protein>
    <submittedName>
        <fullName evidence="1">Uncharacterized protein</fullName>
    </submittedName>
</protein>
<evidence type="ECO:0000313" key="1">
    <source>
        <dbReference type="EMBL" id="MBB4752698.1"/>
    </source>
</evidence>
<evidence type="ECO:0000313" key="2">
    <source>
        <dbReference type="Proteomes" id="UP000590511"/>
    </source>
</evidence>
<name>A0A7W7HLE9_9ACTN</name>
<dbReference type="RefSeq" id="WP_188124497.1">
    <property type="nucleotide sequence ID" value="NZ_BOMP01000114.1"/>
</dbReference>
<organism evidence="1 2">
    <name type="scientific">Actinoplanes lobatus</name>
    <dbReference type="NCBI Taxonomy" id="113568"/>
    <lineage>
        <taxon>Bacteria</taxon>
        <taxon>Bacillati</taxon>
        <taxon>Actinomycetota</taxon>
        <taxon>Actinomycetes</taxon>
        <taxon>Micromonosporales</taxon>
        <taxon>Micromonosporaceae</taxon>
        <taxon>Actinoplanes</taxon>
    </lineage>
</organism>
<proteinExistence type="predicted"/>
<comment type="caution">
    <text evidence="1">The sequence shown here is derived from an EMBL/GenBank/DDBJ whole genome shotgun (WGS) entry which is preliminary data.</text>
</comment>
<reference evidence="1 2" key="1">
    <citation type="submission" date="2020-08" db="EMBL/GenBank/DDBJ databases">
        <title>Sequencing the genomes of 1000 actinobacteria strains.</title>
        <authorList>
            <person name="Klenk H.-P."/>
        </authorList>
    </citation>
    <scope>NUCLEOTIDE SEQUENCE [LARGE SCALE GENOMIC DNA]</scope>
    <source>
        <strain evidence="1 2">DSM 43150</strain>
    </source>
</reference>
<accession>A0A7W7HLE9</accession>
<dbReference type="AlphaFoldDB" id="A0A7W7HLE9"/>